<feature type="region of interest" description="Disordered" evidence="1">
    <location>
        <begin position="141"/>
        <end position="237"/>
    </location>
</feature>
<dbReference type="AlphaFoldDB" id="A0A9K3NYS6"/>
<organism evidence="2 3">
    <name type="scientific">Helianthus annuus</name>
    <name type="common">Common sunflower</name>
    <dbReference type="NCBI Taxonomy" id="4232"/>
    <lineage>
        <taxon>Eukaryota</taxon>
        <taxon>Viridiplantae</taxon>
        <taxon>Streptophyta</taxon>
        <taxon>Embryophyta</taxon>
        <taxon>Tracheophyta</taxon>
        <taxon>Spermatophyta</taxon>
        <taxon>Magnoliopsida</taxon>
        <taxon>eudicotyledons</taxon>
        <taxon>Gunneridae</taxon>
        <taxon>Pentapetalae</taxon>
        <taxon>asterids</taxon>
        <taxon>campanulids</taxon>
        <taxon>Asterales</taxon>
        <taxon>Asteraceae</taxon>
        <taxon>Asteroideae</taxon>
        <taxon>Heliantheae alliance</taxon>
        <taxon>Heliantheae</taxon>
        <taxon>Helianthus</taxon>
    </lineage>
</organism>
<feature type="compositionally biased region" description="Basic and acidic residues" evidence="1">
    <location>
        <begin position="163"/>
        <end position="190"/>
    </location>
</feature>
<name>A0A9K3NYS6_HELAN</name>
<protein>
    <submittedName>
        <fullName evidence="2">Uncharacterized protein</fullName>
    </submittedName>
</protein>
<feature type="compositionally biased region" description="Polar residues" evidence="1">
    <location>
        <begin position="152"/>
        <end position="161"/>
    </location>
</feature>
<proteinExistence type="predicted"/>
<gene>
    <name evidence="2" type="ORF">HanXRQr2_Chr02g0054181</name>
</gene>
<feature type="compositionally biased region" description="Acidic residues" evidence="1">
    <location>
        <begin position="191"/>
        <end position="202"/>
    </location>
</feature>
<feature type="compositionally biased region" description="Basic residues" evidence="1">
    <location>
        <begin position="215"/>
        <end position="226"/>
    </location>
</feature>
<reference evidence="2" key="2">
    <citation type="submission" date="2020-06" db="EMBL/GenBank/DDBJ databases">
        <title>Helianthus annuus Genome sequencing and assembly Release 2.</title>
        <authorList>
            <person name="Gouzy J."/>
            <person name="Langlade N."/>
            <person name="Munos S."/>
        </authorList>
    </citation>
    <scope>NUCLEOTIDE SEQUENCE</scope>
    <source>
        <tissue evidence="2">Leaves</tissue>
    </source>
</reference>
<accession>A0A9K3NYS6</accession>
<dbReference type="Gramene" id="mRNA:HanXRQr2_Chr02g0054181">
    <property type="protein sequence ID" value="mRNA:HanXRQr2_Chr02g0054181"/>
    <property type="gene ID" value="HanXRQr2_Chr02g0054181"/>
</dbReference>
<dbReference type="Proteomes" id="UP000215914">
    <property type="component" value="Unassembled WGS sequence"/>
</dbReference>
<comment type="caution">
    <text evidence="2">The sequence shown here is derived from an EMBL/GenBank/DDBJ whole genome shotgun (WGS) entry which is preliminary data.</text>
</comment>
<feature type="compositionally biased region" description="Basic and acidic residues" evidence="1">
    <location>
        <begin position="141"/>
        <end position="151"/>
    </location>
</feature>
<dbReference type="EMBL" id="MNCJ02000317">
    <property type="protein sequence ID" value="KAF5817536.1"/>
    <property type="molecule type" value="Genomic_DNA"/>
</dbReference>
<evidence type="ECO:0000313" key="3">
    <source>
        <dbReference type="Proteomes" id="UP000215914"/>
    </source>
</evidence>
<evidence type="ECO:0000313" key="2">
    <source>
        <dbReference type="EMBL" id="KAF5817536.1"/>
    </source>
</evidence>
<reference evidence="2" key="1">
    <citation type="journal article" date="2017" name="Nature">
        <title>The sunflower genome provides insights into oil metabolism, flowering and Asterid evolution.</title>
        <authorList>
            <person name="Badouin H."/>
            <person name="Gouzy J."/>
            <person name="Grassa C.J."/>
            <person name="Murat F."/>
            <person name="Staton S.E."/>
            <person name="Cottret L."/>
            <person name="Lelandais-Briere C."/>
            <person name="Owens G.L."/>
            <person name="Carrere S."/>
            <person name="Mayjonade B."/>
            <person name="Legrand L."/>
            <person name="Gill N."/>
            <person name="Kane N.C."/>
            <person name="Bowers J.E."/>
            <person name="Hubner S."/>
            <person name="Bellec A."/>
            <person name="Berard A."/>
            <person name="Berges H."/>
            <person name="Blanchet N."/>
            <person name="Boniface M.C."/>
            <person name="Brunel D."/>
            <person name="Catrice O."/>
            <person name="Chaidir N."/>
            <person name="Claudel C."/>
            <person name="Donnadieu C."/>
            <person name="Faraut T."/>
            <person name="Fievet G."/>
            <person name="Helmstetter N."/>
            <person name="King M."/>
            <person name="Knapp S.J."/>
            <person name="Lai Z."/>
            <person name="Le Paslier M.C."/>
            <person name="Lippi Y."/>
            <person name="Lorenzon L."/>
            <person name="Mandel J.R."/>
            <person name="Marage G."/>
            <person name="Marchand G."/>
            <person name="Marquand E."/>
            <person name="Bret-Mestries E."/>
            <person name="Morien E."/>
            <person name="Nambeesan S."/>
            <person name="Nguyen T."/>
            <person name="Pegot-Espagnet P."/>
            <person name="Pouilly N."/>
            <person name="Raftis F."/>
            <person name="Sallet E."/>
            <person name="Schiex T."/>
            <person name="Thomas J."/>
            <person name="Vandecasteele C."/>
            <person name="Vares D."/>
            <person name="Vear F."/>
            <person name="Vautrin S."/>
            <person name="Crespi M."/>
            <person name="Mangin B."/>
            <person name="Burke J.M."/>
            <person name="Salse J."/>
            <person name="Munos S."/>
            <person name="Vincourt P."/>
            <person name="Rieseberg L.H."/>
            <person name="Langlade N.B."/>
        </authorList>
    </citation>
    <scope>NUCLEOTIDE SEQUENCE</scope>
    <source>
        <tissue evidence="2">Leaves</tissue>
    </source>
</reference>
<keyword evidence="3" id="KW-1185">Reference proteome</keyword>
<evidence type="ECO:0000256" key="1">
    <source>
        <dbReference type="SAM" id="MobiDB-lite"/>
    </source>
</evidence>
<sequence length="272" mass="30354">MNLRNMKSETLSKLSQYKLKKDETVPRAKKMICKIVNPNYVAPKNDAWRHDNSNSEDETDRLSGIHEKKLRYWFVKEGKRKRTPKASSTLTTPKVTLKIVVKGIVERGSRPSKKSPPRLVDELVLDPADVIQQGVGLKKESLESFPKKNEEATTVQGQGSSAEKVESSIKHVQPESVKEKEPEGVAHTDSTDADEESSETESEIDKSKIGVGKVTLKKKPLKKKRKGSDDEDETYIPMPQVEKKKGVLKRKAVQSGVIPRSVRAKKGGATMP</sequence>